<dbReference type="Gene3D" id="4.10.280.10">
    <property type="entry name" value="Helix-loop-helix DNA-binding domain"/>
    <property type="match status" value="1"/>
</dbReference>
<dbReference type="Proteomes" id="UP000005850">
    <property type="component" value="Chromosome"/>
</dbReference>
<dbReference type="InterPro" id="IPR037208">
    <property type="entry name" value="Spo0E-like_sf"/>
</dbReference>
<organism evidence="1 2">
    <name type="scientific">Brevibacillus laterosporus LMG 15441</name>
    <dbReference type="NCBI Taxonomy" id="1042163"/>
    <lineage>
        <taxon>Bacteria</taxon>
        <taxon>Bacillati</taxon>
        <taxon>Bacillota</taxon>
        <taxon>Bacilli</taxon>
        <taxon>Bacillales</taxon>
        <taxon>Paenibacillaceae</taxon>
        <taxon>Brevibacillus</taxon>
    </lineage>
</organism>
<evidence type="ECO:0000313" key="2">
    <source>
        <dbReference type="Proteomes" id="UP000005850"/>
    </source>
</evidence>
<sequence length="71" mass="8282">MSGILKHAPPIKDMVITLQQQLVVLVQEKGSFSHPTVVALSKELDEYVLQLQSQRFQQYKKSRQMEEREHC</sequence>
<dbReference type="EMBL" id="CP007806">
    <property type="protein sequence ID" value="AIG25330.1"/>
    <property type="molecule type" value="Genomic_DNA"/>
</dbReference>
<dbReference type="KEGG" id="blr:BRLA_c009900"/>
<dbReference type="AlphaFoldDB" id="A0A075R6W9"/>
<dbReference type="HOGENOM" id="CLU_2732123_0_0_9"/>
<dbReference type="InterPro" id="IPR018540">
    <property type="entry name" value="Spo0E-like"/>
</dbReference>
<keyword evidence="2" id="KW-1185">Reference proteome</keyword>
<dbReference type="GO" id="GO:0046983">
    <property type="term" value="F:protein dimerization activity"/>
    <property type="evidence" value="ECO:0007669"/>
    <property type="project" value="InterPro"/>
</dbReference>
<dbReference type="STRING" id="1042163.BRLA_c009900"/>
<dbReference type="SUPFAM" id="SSF140500">
    <property type="entry name" value="BAS1536-like"/>
    <property type="match status" value="1"/>
</dbReference>
<reference evidence="1 2" key="1">
    <citation type="journal article" date="2011" name="J. Bacteriol.">
        <title>Genome sequence of Brevibacillus laterosporus LMG 15441, a pathogen of invertebrates.</title>
        <authorList>
            <person name="Djukic M."/>
            <person name="Poehlein A."/>
            <person name="Thurmer A."/>
            <person name="Daniel R."/>
        </authorList>
    </citation>
    <scope>NUCLEOTIDE SEQUENCE [LARGE SCALE GENOMIC DNA]</scope>
    <source>
        <strain evidence="1 2">LMG 15441</strain>
    </source>
</reference>
<dbReference type="Pfam" id="PF09388">
    <property type="entry name" value="SpoOE-like"/>
    <property type="match status" value="1"/>
</dbReference>
<accession>A0A075R6W9</accession>
<name>A0A075R6W9_BRELA</name>
<protein>
    <recommendedName>
        <fullName evidence="3">Spo0E like sporulation regulatory protein</fullName>
    </recommendedName>
</protein>
<evidence type="ECO:0000313" key="1">
    <source>
        <dbReference type="EMBL" id="AIG25330.1"/>
    </source>
</evidence>
<dbReference type="InterPro" id="IPR036638">
    <property type="entry name" value="HLH_DNA-bd_sf"/>
</dbReference>
<dbReference type="GO" id="GO:0043937">
    <property type="term" value="P:regulation of sporulation"/>
    <property type="evidence" value="ECO:0007669"/>
    <property type="project" value="InterPro"/>
</dbReference>
<proteinExistence type="predicted"/>
<evidence type="ECO:0008006" key="3">
    <source>
        <dbReference type="Google" id="ProtNLM"/>
    </source>
</evidence>
<gene>
    <name evidence="1" type="ORF">BRLA_c009900</name>
</gene>